<dbReference type="Pfam" id="PF10583">
    <property type="entry name" value="Involucrin_N"/>
    <property type="match status" value="1"/>
</dbReference>
<evidence type="ECO:0000313" key="12">
    <source>
        <dbReference type="Proteomes" id="UP000694851"/>
    </source>
</evidence>
<comment type="function">
    <text evidence="1 9">Part of the insoluble cornified cell envelope (CE) of stratified squamous epithelia.</text>
</comment>
<organism evidence="12 13">
    <name type="scientific">Hipposideros armiger</name>
    <name type="common">Great Himalayan leaf-nosed bat</name>
    <dbReference type="NCBI Taxonomy" id="186990"/>
    <lineage>
        <taxon>Eukaryota</taxon>
        <taxon>Metazoa</taxon>
        <taxon>Chordata</taxon>
        <taxon>Craniata</taxon>
        <taxon>Vertebrata</taxon>
        <taxon>Euteleostomi</taxon>
        <taxon>Mammalia</taxon>
        <taxon>Eutheria</taxon>
        <taxon>Laurasiatheria</taxon>
        <taxon>Chiroptera</taxon>
        <taxon>Yinpterochiroptera</taxon>
        <taxon>Rhinolophoidea</taxon>
        <taxon>Hipposideridae</taxon>
        <taxon>Hipposideros</taxon>
    </lineage>
</organism>
<dbReference type="RefSeq" id="XP_019482854.1">
    <property type="nucleotide sequence ID" value="XM_019627309.1"/>
</dbReference>
<comment type="similarity">
    <text evidence="3 9">Belongs to the involucrin family.</text>
</comment>
<evidence type="ECO:0000256" key="2">
    <source>
        <dbReference type="ARBA" id="ARBA00004496"/>
    </source>
</evidence>
<feature type="domain" description="Involucrin N-terminal" evidence="11">
    <location>
        <begin position="1"/>
        <end position="70"/>
    </location>
</feature>
<evidence type="ECO:0000256" key="10">
    <source>
        <dbReference type="SAM" id="MobiDB-lite"/>
    </source>
</evidence>
<dbReference type="GeneID" id="109373494"/>
<dbReference type="GO" id="GO:0005737">
    <property type="term" value="C:cytoplasm"/>
    <property type="evidence" value="ECO:0007669"/>
    <property type="project" value="UniProtKB-SubCell"/>
</dbReference>
<keyword evidence="6" id="KW-0963">Cytoplasm</keyword>
<keyword evidence="12" id="KW-1185">Reference proteome</keyword>
<evidence type="ECO:0000256" key="9">
    <source>
        <dbReference type="RuleBase" id="RU000533"/>
    </source>
</evidence>
<evidence type="ECO:0000256" key="6">
    <source>
        <dbReference type="ARBA" id="ARBA00022490"/>
    </source>
</evidence>
<comment type="PTM">
    <text evidence="9">Substrate of transglutaminase.</text>
</comment>
<dbReference type="PROSITE" id="PS00795">
    <property type="entry name" value="INVOLUCRIN"/>
    <property type="match status" value="1"/>
</dbReference>
<evidence type="ECO:0000259" key="11">
    <source>
        <dbReference type="Pfam" id="PF10583"/>
    </source>
</evidence>
<evidence type="ECO:0000256" key="3">
    <source>
        <dbReference type="ARBA" id="ARBA00005243"/>
    </source>
</evidence>
<feature type="compositionally biased region" description="Low complexity" evidence="10">
    <location>
        <begin position="191"/>
        <end position="209"/>
    </location>
</feature>
<protein>
    <recommendedName>
        <fullName evidence="5 9">Involucrin</fullName>
    </recommendedName>
</protein>
<proteinExistence type="inferred from homology"/>
<keyword evidence="8 9" id="KW-0417">Keratinization</keyword>
<feature type="compositionally biased region" description="Basic and acidic residues" evidence="10">
    <location>
        <begin position="110"/>
        <end position="152"/>
    </location>
</feature>
<comment type="subunit">
    <text evidence="4">Directly or indirectly cross-linked to cornifelin (CNFN).</text>
</comment>
<evidence type="ECO:0000256" key="7">
    <source>
        <dbReference type="ARBA" id="ARBA00022737"/>
    </source>
</evidence>
<dbReference type="Proteomes" id="UP000694851">
    <property type="component" value="Unplaced"/>
</dbReference>
<dbReference type="AlphaFoldDB" id="A0A8B7Q278"/>
<feature type="region of interest" description="Disordered" evidence="10">
    <location>
        <begin position="1"/>
        <end position="209"/>
    </location>
</feature>
<dbReference type="CTD" id="3713"/>
<dbReference type="OrthoDB" id="9635080at2759"/>
<evidence type="ECO:0000313" key="13">
    <source>
        <dbReference type="RefSeq" id="XP_019482854.1"/>
    </source>
</evidence>
<gene>
    <name evidence="13" type="primary">IVL</name>
</gene>
<evidence type="ECO:0000256" key="4">
    <source>
        <dbReference type="ARBA" id="ARBA00011689"/>
    </source>
</evidence>
<name>A0A8B7Q278_HIPAR</name>
<reference evidence="13" key="1">
    <citation type="submission" date="2025-08" db="UniProtKB">
        <authorList>
            <consortium name="RefSeq"/>
        </authorList>
    </citation>
    <scope>IDENTIFICATION</scope>
    <source>
        <tissue evidence="13">Muscle</tissue>
    </source>
</reference>
<dbReference type="KEGG" id="hai:109373494"/>
<comment type="subcellular location">
    <subcellularLocation>
        <location evidence="2 9">Cytoplasm</location>
    </subcellularLocation>
</comment>
<keyword evidence="7" id="KW-0677">Repeat</keyword>
<sequence>MSQQQTLPVTLPPALCQEPLKPVSPPTDTHQEEQVKEPTPLPVPCQKVPSGIPGEVPLVHGEKHTTPVKGVPEQDCEPQEQEQHLEQQQQQQQEQHKDHQDAGSLEQQLEEEKTQREQPLKGQLQEDKKLLDQQLDRELTKGGEQLENKETQLLEPLAQQEEKLDPPEFVPAPGQVQETHPAQPLKGEVLPPAEQQQQKQEVQWPPKHK</sequence>
<evidence type="ECO:0000256" key="8">
    <source>
        <dbReference type="ARBA" id="ARBA00023249"/>
    </source>
</evidence>
<evidence type="ECO:0000256" key="5">
    <source>
        <dbReference type="ARBA" id="ARBA00015594"/>
    </source>
</evidence>
<evidence type="ECO:0000256" key="1">
    <source>
        <dbReference type="ARBA" id="ARBA00003403"/>
    </source>
</evidence>
<dbReference type="InterPro" id="IPR019571">
    <property type="entry name" value="Involucrin_N"/>
</dbReference>
<dbReference type="GO" id="GO:0031424">
    <property type="term" value="P:keratinization"/>
    <property type="evidence" value="ECO:0007669"/>
    <property type="project" value="UniProtKB-KW"/>
</dbReference>
<accession>A0A8B7Q278</accession>
<dbReference type="InterPro" id="IPR019743">
    <property type="entry name" value="Involucrin_CS"/>
</dbReference>